<protein>
    <submittedName>
        <fullName evidence="2">Uncharacterized protein</fullName>
    </submittedName>
</protein>
<sequence length="111" mass="11407">MDSSSGKRHRESSTSNAPPVPNKKTKQATSIASTVSSESTVSSTPTVLSTSTGFSTSAAASTSTSCYGGTPVTASLPTLRIEPPKPTFKNVQYDGNTARCASPQPPSPRSQ</sequence>
<gene>
    <name evidence="2" type="ORF">AK830_g10332</name>
</gene>
<name>A0A0P7B6R8_9HYPO</name>
<comment type="caution">
    <text evidence="2">The sequence shown here is derived from an EMBL/GenBank/DDBJ whole genome shotgun (WGS) entry which is preliminary data.</text>
</comment>
<proteinExistence type="predicted"/>
<keyword evidence="3" id="KW-1185">Reference proteome</keyword>
<reference evidence="2 3" key="1">
    <citation type="submission" date="2015-09" db="EMBL/GenBank/DDBJ databases">
        <title>Draft genome of a European isolate of the apple canker pathogen Neonectria ditissima.</title>
        <authorList>
            <person name="Gomez-Cortecero A."/>
            <person name="Harrison R.J."/>
            <person name="Armitage A.D."/>
        </authorList>
    </citation>
    <scope>NUCLEOTIDE SEQUENCE [LARGE SCALE GENOMIC DNA]</scope>
    <source>
        <strain evidence="2 3">R09/05</strain>
    </source>
</reference>
<evidence type="ECO:0000313" key="2">
    <source>
        <dbReference type="EMBL" id="KPM36234.1"/>
    </source>
</evidence>
<feature type="region of interest" description="Disordered" evidence="1">
    <location>
        <begin position="1"/>
        <end position="111"/>
    </location>
</feature>
<feature type="compositionally biased region" description="Basic residues" evidence="1">
    <location>
        <begin position="1"/>
        <end position="10"/>
    </location>
</feature>
<dbReference type="Proteomes" id="UP000050424">
    <property type="component" value="Unassembled WGS sequence"/>
</dbReference>
<accession>A0A0P7B6R8</accession>
<dbReference type="AlphaFoldDB" id="A0A0P7B6R8"/>
<dbReference type="EMBL" id="LKCW01000212">
    <property type="protein sequence ID" value="KPM36234.1"/>
    <property type="molecule type" value="Genomic_DNA"/>
</dbReference>
<evidence type="ECO:0000313" key="3">
    <source>
        <dbReference type="Proteomes" id="UP000050424"/>
    </source>
</evidence>
<evidence type="ECO:0000256" key="1">
    <source>
        <dbReference type="SAM" id="MobiDB-lite"/>
    </source>
</evidence>
<feature type="compositionally biased region" description="Low complexity" evidence="1">
    <location>
        <begin position="29"/>
        <end position="70"/>
    </location>
</feature>
<organism evidence="2 3">
    <name type="scientific">Neonectria ditissima</name>
    <dbReference type="NCBI Taxonomy" id="78410"/>
    <lineage>
        <taxon>Eukaryota</taxon>
        <taxon>Fungi</taxon>
        <taxon>Dikarya</taxon>
        <taxon>Ascomycota</taxon>
        <taxon>Pezizomycotina</taxon>
        <taxon>Sordariomycetes</taxon>
        <taxon>Hypocreomycetidae</taxon>
        <taxon>Hypocreales</taxon>
        <taxon>Nectriaceae</taxon>
        <taxon>Neonectria</taxon>
    </lineage>
</organism>